<dbReference type="EMBL" id="AP014959">
    <property type="protein sequence ID" value="BAS86510.1"/>
    <property type="molecule type" value="Genomic_DNA"/>
</dbReference>
<evidence type="ECO:0000313" key="2">
    <source>
        <dbReference type="Proteomes" id="UP000059680"/>
    </source>
</evidence>
<dbReference type="Proteomes" id="UP000059680">
    <property type="component" value="Chromosome 3"/>
</dbReference>
<evidence type="ECO:0000313" key="1">
    <source>
        <dbReference type="EMBL" id="BAS86510.1"/>
    </source>
</evidence>
<reference evidence="2" key="1">
    <citation type="journal article" date="2005" name="Nature">
        <title>The map-based sequence of the rice genome.</title>
        <authorList>
            <consortium name="International rice genome sequencing project (IRGSP)"/>
            <person name="Matsumoto T."/>
            <person name="Wu J."/>
            <person name="Kanamori H."/>
            <person name="Katayose Y."/>
            <person name="Fujisawa M."/>
            <person name="Namiki N."/>
            <person name="Mizuno H."/>
            <person name="Yamamoto K."/>
            <person name="Antonio B.A."/>
            <person name="Baba T."/>
            <person name="Sakata K."/>
            <person name="Nagamura Y."/>
            <person name="Aoki H."/>
            <person name="Arikawa K."/>
            <person name="Arita K."/>
            <person name="Bito T."/>
            <person name="Chiden Y."/>
            <person name="Fujitsuka N."/>
            <person name="Fukunaka R."/>
            <person name="Hamada M."/>
            <person name="Harada C."/>
            <person name="Hayashi A."/>
            <person name="Hijishita S."/>
            <person name="Honda M."/>
            <person name="Hosokawa S."/>
            <person name="Ichikawa Y."/>
            <person name="Idonuma A."/>
            <person name="Iijima M."/>
            <person name="Ikeda M."/>
            <person name="Ikeno M."/>
            <person name="Ito K."/>
            <person name="Ito S."/>
            <person name="Ito T."/>
            <person name="Ito Y."/>
            <person name="Ito Y."/>
            <person name="Iwabuchi A."/>
            <person name="Kamiya K."/>
            <person name="Karasawa W."/>
            <person name="Kurita K."/>
            <person name="Katagiri S."/>
            <person name="Kikuta A."/>
            <person name="Kobayashi H."/>
            <person name="Kobayashi N."/>
            <person name="Machita K."/>
            <person name="Maehara T."/>
            <person name="Masukawa M."/>
            <person name="Mizubayashi T."/>
            <person name="Mukai Y."/>
            <person name="Nagasaki H."/>
            <person name="Nagata Y."/>
            <person name="Naito S."/>
            <person name="Nakashima M."/>
            <person name="Nakama Y."/>
            <person name="Nakamichi Y."/>
            <person name="Nakamura M."/>
            <person name="Meguro A."/>
            <person name="Negishi M."/>
            <person name="Ohta I."/>
            <person name="Ohta T."/>
            <person name="Okamoto M."/>
            <person name="Ono N."/>
            <person name="Saji S."/>
            <person name="Sakaguchi M."/>
            <person name="Sakai K."/>
            <person name="Shibata M."/>
            <person name="Shimokawa T."/>
            <person name="Song J."/>
            <person name="Takazaki Y."/>
            <person name="Terasawa K."/>
            <person name="Tsugane M."/>
            <person name="Tsuji K."/>
            <person name="Ueda S."/>
            <person name="Waki K."/>
            <person name="Yamagata H."/>
            <person name="Yamamoto M."/>
            <person name="Yamamoto S."/>
            <person name="Yamane H."/>
            <person name="Yoshiki S."/>
            <person name="Yoshihara R."/>
            <person name="Yukawa K."/>
            <person name="Zhong H."/>
            <person name="Yano M."/>
            <person name="Yuan Q."/>
            <person name="Ouyang S."/>
            <person name="Liu J."/>
            <person name="Jones K.M."/>
            <person name="Gansberger K."/>
            <person name="Moffat K."/>
            <person name="Hill J."/>
            <person name="Bera J."/>
            <person name="Fadrosh D."/>
            <person name="Jin S."/>
            <person name="Johri S."/>
            <person name="Kim M."/>
            <person name="Overton L."/>
            <person name="Reardon M."/>
            <person name="Tsitrin T."/>
            <person name="Vuong H."/>
            <person name="Weaver B."/>
            <person name="Ciecko A."/>
            <person name="Tallon L."/>
            <person name="Jackson J."/>
            <person name="Pai G."/>
            <person name="Aken S.V."/>
            <person name="Utterback T."/>
            <person name="Reidmuller S."/>
            <person name="Feldblyum T."/>
            <person name="Hsiao J."/>
            <person name="Zismann V."/>
            <person name="Iobst S."/>
            <person name="de Vazeille A.R."/>
            <person name="Buell C.R."/>
            <person name="Ying K."/>
            <person name="Li Y."/>
            <person name="Lu T."/>
            <person name="Huang Y."/>
            <person name="Zhao Q."/>
            <person name="Feng Q."/>
            <person name="Zhang L."/>
            <person name="Zhu J."/>
            <person name="Weng Q."/>
            <person name="Mu J."/>
            <person name="Lu Y."/>
            <person name="Fan D."/>
            <person name="Liu Y."/>
            <person name="Guan J."/>
            <person name="Zhang Y."/>
            <person name="Yu S."/>
            <person name="Liu X."/>
            <person name="Zhang Y."/>
            <person name="Hong G."/>
            <person name="Han B."/>
            <person name="Choisne N."/>
            <person name="Demange N."/>
            <person name="Orjeda G."/>
            <person name="Samain S."/>
            <person name="Cattolico L."/>
            <person name="Pelletier E."/>
            <person name="Couloux A."/>
            <person name="Segurens B."/>
            <person name="Wincker P."/>
            <person name="D'Hont A."/>
            <person name="Scarpelli C."/>
            <person name="Weissenbach J."/>
            <person name="Salanoubat M."/>
            <person name="Quetier F."/>
            <person name="Yu Y."/>
            <person name="Kim H.R."/>
            <person name="Rambo T."/>
            <person name="Currie J."/>
            <person name="Collura K."/>
            <person name="Luo M."/>
            <person name="Yang T."/>
            <person name="Ammiraju J.S.S."/>
            <person name="Engler F."/>
            <person name="Soderlund C."/>
            <person name="Wing R.A."/>
            <person name="Palmer L.E."/>
            <person name="de la Bastide M."/>
            <person name="Spiegel L."/>
            <person name="Nascimento L."/>
            <person name="Zutavern T."/>
            <person name="O'Shaughnessy A."/>
            <person name="Dike S."/>
            <person name="Dedhia N."/>
            <person name="Preston R."/>
            <person name="Balija V."/>
            <person name="McCombie W.R."/>
            <person name="Chow T."/>
            <person name="Chen H."/>
            <person name="Chung M."/>
            <person name="Chen C."/>
            <person name="Shaw J."/>
            <person name="Wu H."/>
            <person name="Hsiao K."/>
            <person name="Chao Y."/>
            <person name="Chu M."/>
            <person name="Cheng C."/>
            <person name="Hour A."/>
            <person name="Lee P."/>
            <person name="Lin S."/>
            <person name="Lin Y."/>
            <person name="Liou J."/>
            <person name="Liu S."/>
            <person name="Hsing Y."/>
            <person name="Raghuvanshi S."/>
            <person name="Mohanty A."/>
            <person name="Bharti A.K."/>
            <person name="Gaur A."/>
            <person name="Gupta V."/>
            <person name="Kumar D."/>
            <person name="Ravi V."/>
            <person name="Vij S."/>
            <person name="Kapur A."/>
            <person name="Khurana P."/>
            <person name="Khurana P."/>
            <person name="Khurana J.P."/>
            <person name="Tyagi A.K."/>
            <person name="Gaikwad K."/>
            <person name="Singh A."/>
            <person name="Dalal V."/>
            <person name="Srivastava S."/>
            <person name="Dixit A."/>
            <person name="Pal A.K."/>
            <person name="Ghazi I.A."/>
            <person name="Yadav M."/>
            <person name="Pandit A."/>
            <person name="Bhargava A."/>
            <person name="Sureshbabu K."/>
            <person name="Batra K."/>
            <person name="Sharma T.R."/>
            <person name="Mohapatra T."/>
            <person name="Singh N.K."/>
            <person name="Messing J."/>
            <person name="Nelson A.B."/>
            <person name="Fuks G."/>
            <person name="Kavchok S."/>
            <person name="Keizer G."/>
            <person name="Linton E."/>
            <person name="Llaca V."/>
            <person name="Song R."/>
            <person name="Tanyolac B."/>
            <person name="Young S."/>
            <person name="Ho-Il K."/>
            <person name="Hahn J.H."/>
            <person name="Sangsakoo G."/>
            <person name="Vanavichit A."/>
            <person name="de Mattos Luiz.A.T."/>
            <person name="Zimmer P.D."/>
            <person name="Malone G."/>
            <person name="Dellagostin O."/>
            <person name="de Oliveira A.C."/>
            <person name="Bevan M."/>
            <person name="Bancroft I."/>
            <person name="Minx P."/>
            <person name="Cordum H."/>
            <person name="Wilson R."/>
            <person name="Cheng Z."/>
            <person name="Jin W."/>
            <person name="Jiang J."/>
            <person name="Leong S.A."/>
            <person name="Iwama H."/>
            <person name="Gojobori T."/>
            <person name="Itoh T."/>
            <person name="Niimura Y."/>
            <person name="Fujii Y."/>
            <person name="Habara T."/>
            <person name="Sakai H."/>
            <person name="Sato Y."/>
            <person name="Wilson G."/>
            <person name="Kumar K."/>
            <person name="McCouch S."/>
            <person name="Juretic N."/>
            <person name="Hoen D."/>
            <person name="Wright S."/>
            <person name="Bruskiewich R."/>
            <person name="Bureau T."/>
            <person name="Miyao A."/>
            <person name="Hirochika H."/>
            <person name="Nishikawa T."/>
            <person name="Kadowaki K."/>
            <person name="Sugiura M."/>
            <person name="Burr B."/>
            <person name="Sasaki T."/>
        </authorList>
    </citation>
    <scope>NUCLEOTIDE SEQUENCE [LARGE SCALE GENOMIC DNA]</scope>
    <source>
        <strain evidence="2">cv. Nipponbare</strain>
    </source>
</reference>
<dbReference type="PaxDb" id="39947-A0A0P0W3D9"/>
<reference evidence="1 2" key="3">
    <citation type="journal article" date="2013" name="Rice">
        <title>Improvement of the Oryza sativa Nipponbare reference genome using next generation sequence and optical map data.</title>
        <authorList>
            <person name="Kawahara Y."/>
            <person name="de la Bastide M."/>
            <person name="Hamilton J.P."/>
            <person name="Kanamori H."/>
            <person name="McCombie W.R."/>
            <person name="Ouyang S."/>
            <person name="Schwartz D.C."/>
            <person name="Tanaka T."/>
            <person name="Wu J."/>
            <person name="Zhou S."/>
            <person name="Childs K.L."/>
            <person name="Davidson R.M."/>
            <person name="Lin H."/>
            <person name="Quesada-Ocampo L."/>
            <person name="Vaillancourt B."/>
            <person name="Sakai H."/>
            <person name="Lee S.S."/>
            <person name="Kim J."/>
            <person name="Numa H."/>
            <person name="Itoh T."/>
            <person name="Buell C.R."/>
            <person name="Matsumoto T."/>
        </authorList>
    </citation>
    <scope>NUCLEOTIDE SEQUENCE [LARGE SCALE GENOMIC DNA]</scope>
    <source>
        <strain evidence="2">cv. Nipponbare</strain>
    </source>
</reference>
<dbReference type="AlphaFoldDB" id="A0A0P0W3D9"/>
<dbReference type="InParanoid" id="A0A0P0W3D9"/>
<feature type="non-terminal residue" evidence="1">
    <location>
        <position position="88"/>
    </location>
</feature>
<sequence length="88" mass="9725">MLVELSHILVVFSIGVEEYTCALAELREHVLPPSEHDLDILLLAPAELEHPGVHLRVGLDDGVLLGLVPLDRRVHEPHPESHVEHLAA</sequence>
<gene>
    <name evidence="1" type="ordered locus">Os03g0761250</name>
    <name evidence="1" type="ORF">OSNPB_030761250</name>
</gene>
<organism evidence="1 2">
    <name type="scientific">Oryza sativa subsp. japonica</name>
    <name type="common">Rice</name>
    <dbReference type="NCBI Taxonomy" id="39947"/>
    <lineage>
        <taxon>Eukaryota</taxon>
        <taxon>Viridiplantae</taxon>
        <taxon>Streptophyta</taxon>
        <taxon>Embryophyta</taxon>
        <taxon>Tracheophyta</taxon>
        <taxon>Spermatophyta</taxon>
        <taxon>Magnoliopsida</taxon>
        <taxon>Liliopsida</taxon>
        <taxon>Poales</taxon>
        <taxon>Poaceae</taxon>
        <taxon>BOP clade</taxon>
        <taxon>Oryzoideae</taxon>
        <taxon>Oryzeae</taxon>
        <taxon>Oryzinae</taxon>
        <taxon>Oryza</taxon>
        <taxon>Oryza sativa</taxon>
    </lineage>
</organism>
<protein>
    <submittedName>
        <fullName evidence="1">Os03g0761250 protein</fullName>
    </submittedName>
</protein>
<reference evidence="1 2" key="2">
    <citation type="journal article" date="2013" name="Plant Cell Physiol.">
        <title>Rice Annotation Project Database (RAP-DB): an integrative and interactive database for rice genomics.</title>
        <authorList>
            <person name="Sakai H."/>
            <person name="Lee S.S."/>
            <person name="Tanaka T."/>
            <person name="Numa H."/>
            <person name="Kim J."/>
            <person name="Kawahara Y."/>
            <person name="Wakimoto H."/>
            <person name="Yang C.C."/>
            <person name="Iwamoto M."/>
            <person name="Abe T."/>
            <person name="Yamada Y."/>
            <person name="Muto A."/>
            <person name="Inokuchi H."/>
            <person name="Ikemura T."/>
            <person name="Matsumoto T."/>
            <person name="Sasaki T."/>
            <person name="Itoh T."/>
        </authorList>
    </citation>
    <scope>NUCLEOTIDE SEQUENCE [LARGE SCALE GENOMIC DNA]</scope>
    <source>
        <strain evidence="2">cv. Nipponbare</strain>
    </source>
</reference>
<dbReference type="Gramene" id="Os03t0761250-00">
    <property type="protein sequence ID" value="Os03t0761250-00"/>
    <property type="gene ID" value="Os03g0761250"/>
</dbReference>
<proteinExistence type="predicted"/>
<accession>A0A0P0W3D9</accession>
<name>A0A0P0W3D9_ORYSJ</name>
<keyword evidence="2" id="KW-1185">Reference proteome</keyword>